<accession>A0A7J7IED9</accession>
<dbReference type="Proteomes" id="UP000530660">
    <property type="component" value="Unassembled WGS sequence"/>
</dbReference>
<name>A0A7J7IED9_9RHOD</name>
<proteinExistence type="predicted"/>
<dbReference type="AlphaFoldDB" id="A0A7J7IED9"/>
<evidence type="ECO:0000313" key="2">
    <source>
        <dbReference type="Proteomes" id="UP000530660"/>
    </source>
</evidence>
<dbReference type="OrthoDB" id="2020070at2759"/>
<gene>
    <name evidence="1" type="ORF">F1559_001765</name>
</gene>
<keyword evidence="2" id="KW-1185">Reference proteome</keyword>
<dbReference type="EMBL" id="VWRR01000016">
    <property type="protein sequence ID" value="KAF6001039.1"/>
    <property type="molecule type" value="Genomic_DNA"/>
</dbReference>
<protein>
    <submittedName>
        <fullName evidence="1">Uncharacterized protein</fullName>
    </submittedName>
</protein>
<evidence type="ECO:0000313" key="1">
    <source>
        <dbReference type="EMBL" id="KAF6001039.1"/>
    </source>
</evidence>
<organism evidence="1 2">
    <name type="scientific">Cyanidiococcus yangmingshanensis</name>
    <dbReference type="NCBI Taxonomy" id="2690220"/>
    <lineage>
        <taxon>Eukaryota</taxon>
        <taxon>Rhodophyta</taxon>
        <taxon>Bangiophyceae</taxon>
        <taxon>Cyanidiales</taxon>
        <taxon>Cyanidiaceae</taxon>
        <taxon>Cyanidiococcus</taxon>
    </lineage>
</organism>
<comment type="caution">
    <text evidence="1">The sequence shown here is derived from an EMBL/GenBank/DDBJ whole genome shotgun (WGS) entry which is preliminary data.</text>
</comment>
<sequence>MQSAIGNIVRVIVVALGSPFVHEFTRLLEEYRVQANWPSDIPIALISSGPDFNPGYYGRFLLSMNLNTTFTFIIDDDIVLGERFLELCIRWSCLKSNGIILGQRGARYYRNRIRRRLLPFHASRLSPNKYHDFLGEHGLLRRADVLFSAWFMKTKWISRMFHEEPLTWETAEDIHLCMSLRLRFGIESLAFPIDPQLPEFRLNRFPSIEMENRSWSDSSTAIVQLRDAVVDKWLSEEHELQPRSFFDDSWTRKDMYWQSMPLFRGSTCIETPHSSANSRNSSTNLLFLWRPFACYQLGFSFDSSIPRMSPPGCRALRYRQPWIGIAKSYFGHWGCGFQADSIFWGRPKSFTYRKHVGYLLEIFGNGHVEIDGVLYGDAHARFLVWDAKRDVRLVDSRLAPNESFQLPVVVRELPTKLLFMFSESSESVHEESQRKVYDEIRIRRRVDGRSTVVT</sequence>
<reference evidence="1 2" key="1">
    <citation type="journal article" date="2020" name="J. Phycol.">
        <title>Comparative genome analysis reveals Cyanidiococcus gen. nov., a new extremophilic red algal genus sister to Cyanidioschyzon (Cyanidioschyzonaceae, Rhodophyta).</title>
        <authorList>
            <person name="Liu S.-L."/>
            <person name="Chiang Y.-R."/>
            <person name="Yoon H.S."/>
            <person name="Fu H.-Y."/>
        </authorList>
    </citation>
    <scope>NUCLEOTIDE SEQUENCE [LARGE SCALE GENOMIC DNA]</scope>
    <source>
        <strain evidence="1 2">THAL066</strain>
    </source>
</reference>